<feature type="chain" id="PRO_5037011471" evidence="6">
    <location>
        <begin position="25"/>
        <end position="619"/>
    </location>
</feature>
<feature type="signal peptide" evidence="6">
    <location>
        <begin position="1"/>
        <end position="24"/>
    </location>
</feature>
<evidence type="ECO:0000256" key="1">
    <source>
        <dbReference type="ARBA" id="ARBA00004370"/>
    </source>
</evidence>
<keyword evidence="4" id="KW-0472">Membrane</keyword>
<keyword evidence="6" id="KW-0732">Signal</keyword>
<evidence type="ECO:0000256" key="5">
    <source>
        <dbReference type="SAM" id="MobiDB-lite"/>
    </source>
</evidence>
<evidence type="ECO:0000256" key="4">
    <source>
        <dbReference type="ARBA" id="ARBA00023136"/>
    </source>
</evidence>
<comment type="subcellular location">
    <subcellularLocation>
        <location evidence="1">Membrane</location>
    </subcellularLocation>
</comment>
<feature type="compositionally biased region" description="Pro residues" evidence="5">
    <location>
        <begin position="40"/>
        <end position="52"/>
    </location>
</feature>
<dbReference type="Pfam" id="PF07244">
    <property type="entry name" value="POTRA"/>
    <property type="match status" value="1"/>
</dbReference>
<dbReference type="PANTHER" id="PTHR12815:SF18">
    <property type="entry name" value="SORTING AND ASSEMBLY MACHINERY COMPONENT 50 HOMOLOG"/>
    <property type="match status" value="1"/>
</dbReference>
<evidence type="ECO:0000313" key="9">
    <source>
        <dbReference type="EMBL" id="MBD2769300.1"/>
    </source>
</evidence>
<evidence type="ECO:0000259" key="7">
    <source>
        <dbReference type="Pfam" id="PF01103"/>
    </source>
</evidence>
<name>A0A927GKB4_9BACT</name>
<comment type="caution">
    <text evidence="9">The sequence shown here is derived from an EMBL/GenBank/DDBJ whole genome shotgun (WGS) entry which is preliminary data.</text>
</comment>
<dbReference type="Pfam" id="PF01103">
    <property type="entry name" value="Omp85"/>
    <property type="match status" value="1"/>
</dbReference>
<feature type="domain" description="Bacterial surface antigen (D15)" evidence="7">
    <location>
        <begin position="318"/>
        <end position="619"/>
    </location>
</feature>
<evidence type="ECO:0000256" key="3">
    <source>
        <dbReference type="ARBA" id="ARBA00022692"/>
    </source>
</evidence>
<dbReference type="PANTHER" id="PTHR12815">
    <property type="entry name" value="SORTING AND ASSEMBLY MACHINERY SAMM50 PROTEIN FAMILY MEMBER"/>
    <property type="match status" value="1"/>
</dbReference>
<protein>
    <submittedName>
        <fullName evidence="9">BamA/TamA family outer membrane protein</fullName>
    </submittedName>
</protein>
<dbReference type="AlphaFoldDB" id="A0A927GKB4"/>
<gene>
    <name evidence="9" type="ORF">IC235_15535</name>
</gene>
<evidence type="ECO:0000256" key="2">
    <source>
        <dbReference type="ARBA" id="ARBA00022452"/>
    </source>
</evidence>
<dbReference type="RefSeq" id="WP_191006111.1">
    <property type="nucleotide sequence ID" value="NZ_JACXAD010000018.1"/>
</dbReference>
<dbReference type="GO" id="GO:0019867">
    <property type="term" value="C:outer membrane"/>
    <property type="evidence" value="ECO:0007669"/>
    <property type="project" value="InterPro"/>
</dbReference>
<dbReference type="EMBL" id="JACXAD010000018">
    <property type="protein sequence ID" value="MBD2769300.1"/>
    <property type="molecule type" value="Genomic_DNA"/>
</dbReference>
<keyword evidence="3" id="KW-0812">Transmembrane</keyword>
<evidence type="ECO:0000313" key="10">
    <source>
        <dbReference type="Proteomes" id="UP000612233"/>
    </source>
</evidence>
<evidence type="ECO:0000259" key="8">
    <source>
        <dbReference type="Pfam" id="PF07244"/>
    </source>
</evidence>
<proteinExistence type="predicted"/>
<dbReference type="Proteomes" id="UP000612233">
    <property type="component" value="Unassembled WGS sequence"/>
</dbReference>
<keyword evidence="2" id="KW-1134">Transmembrane beta strand</keyword>
<feature type="domain" description="POTRA" evidence="8">
    <location>
        <begin position="214"/>
        <end position="279"/>
    </location>
</feature>
<dbReference type="InterPro" id="IPR000184">
    <property type="entry name" value="Bac_surfAg_D15"/>
</dbReference>
<dbReference type="InterPro" id="IPR039910">
    <property type="entry name" value="D15-like"/>
</dbReference>
<accession>A0A927GKB4</accession>
<feature type="region of interest" description="Disordered" evidence="5">
    <location>
        <begin position="30"/>
        <end position="55"/>
    </location>
</feature>
<keyword evidence="10" id="KW-1185">Reference proteome</keyword>
<reference evidence="9" key="1">
    <citation type="submission" date="2020-09" db="EMBL/GenBank/DDBJ databases">
        <authorList>
            <person name="Kim M.K."/>
        </authorList>
    </citation>
    <scope>NUCLEOTIDE SEQUENCE</scope>
    <source>
        <strain evidence="9">BT664</strain>
    </source>
</reference>
<evidence type="ECO:0000256" key="6">
    <source>
        <dbReference type="SAM" id="SignalP"/>
    </source>
</evidence>
<dbReference type="Gene3D" id="2.40.160.50">
    <property type="entry name" value="membrane protein fhac: a member of the omp85/tpsb transporter family"/>
    <property type="match status" value="1"/>
</dbReference>
<dbReference type="InterPro" id="IPR010827">
    <property type="entry name" value="BamA/TamA_POTRA"/>
</dbReference>
<sequence>MYTRFLRYWLGVLGLVLGWPAAWAQTPTLDPNAPNQPTLATPPVPPAAPAPVAPRRRLSHPRVLLLDAEAADRPLLRRYKLKAIVPDSLSALRAVRELVLALQGDAYLTASADAMRWTRDTMRVQLYVGQPFRWAYLRNANLGDGLLTRAGYREKLFRHRPFLPEDWARLQERILVEAENQGFPFATVGLDSIQLRDHDIAGRVVLKRGRAVVFDSLQVVGTSKTKKRFLIKYLQIFPNQPFSQQRVAAAAQLLRQLPYVKLRAEPEVRFARGRARVYLLLDERPSNQFDAIVGILPNADANQRGVQFTGDVTINIRNIKGGGKQLGVQWRKNDALSQLLDAQYVHPNFFGTPLEVAATFNLYKQTDAFLTLRPRLQVTYPTSRAGRISFFAEQRGSFLLDTLLKRRTQLPENIDSQYNSYGLGYAWNSLDDLFFPHRGYLISGQGGVGTKTISKNPAVKPELYDGVLLRSTQYSFGLRAERYFPVKRAGVLLLRLRGEGLLSPRLFTNDLFRLGGLNSLRGFSENQFYSSSYAVATAEFRQFISADSYVFLFADQAYTRRDLGTGQDGQVDQPTGLGAGLSFRTAAGLFQFVYSLGRTTQQAFELRSSKIHFGLTSRF</sequence>
<organism evidence="9 10">
    <name type="scientific">Hymenobacter montanus</name>
    <dbReference type="NCBI Taxonomy" id="2771359"/>
    <lineage>
        <taxon>Bacteria</taxon>
        <taxon>Pseudomonadati</taxon>
        <taxon>Bacteroidota</taxon>
        <taxon>Cytophagia</taxon>
        <taxon>Cytophagales</taxon>
        <taxon>Hymenobacteraceae</taxon>
        <taxon>Hymenobacter</taxon>
    </lineage>
</organism>